<dbReference type="PANTHER" id="PTHR43479:SF11">
    <property type="entry name" value="ACREF_ENVCD OPERON REPRESSOR-RELATED"/>
    <property type="match status" value="1"/>
</dbReference>
<protein>
    <submittedName>
        <fullName evidence="5">TetR/AcrR family transcriptional regulator</fullName>
    </submittedName>
    <submittedName>
        <fullName evidence="4">Transcriptional regulator, TetR family</fullName>
    </submittedName>
</protein>
<sequence length="213" mass="24793">MPKNHKSAQKILDISLKLFNKHGFENVRMQDIVDKLATYGLSKGAIYHYFDSKDDILESIFWQYEQQIKQIWQIQYPHKNGRDKIKTIIMQHLDYMLKHKAFVQDSNTLFGSFRALGYRLKHNHIVPIVESLIEEGNNDGSLNVAYPKAASQMLVWGVYVWLDSALYPLSQIEYTHKVRHLRIMCEGVGLSVIDEEISSELLRVWQEIARGGK</sequence>
<dbReference type="PROSITE" id="PS50977">
    <property type="entry name" value="HTH_TETR_2"/>
    <property type="match status" value="1"/>
</dbReference>
<gene>
    <name evidence="4" type="ORF">BN2458_PEG2024</name>
    <name evidence="5" type="ORF">LS75_003875</name>
</gene>
<evidence type="ECO:0000313" key="4">
    <source>
        <dbReference type="EMBL" id="CUU40907.1"/>
    </source>
</evidence>
<dbReference type="PANTHER" id="PTHR43479">
    <property type="entry name" value="ACREF/ENVCD OPERON REPRESSOR-RELATED"/>
    <property type="match status" value="1"/>
</dbReference>
<dbReference type="Proteomes" id="UP000064525">
    <property type="component" value="Chromosome I"/>
</dbReference>
<dbReference type="EMBL" id="JRPF02000003">
    <property type="protein sequence ID" value="TLD78897.1"/>
    <property type="molecule type" value="Genomic_DNA"/>
</dbReference>
<accession>A0A099UII9</accession>
<dbReference type="GeneID" id="78152132"/>
<reference evidence="7" key="3">
    <citation type="submission" date="2015-11" db="EMBL/GenBank/DDBJ databases">
        <authorList>
            <person name="Anvar S.Y."/>
        </authorList>
    </citation>
    <scope>NUCLEOTIDE SEQUENCE [LARGE SCALE GENOMIC DNA]</scope>
</reference>
<keyword evidence="6" id="KW-1185">Reference proteome</keyword>
<dbReference type="AlphaFoldDB" id="A0A099UII9"/>
<dbReference type="Proteomes" id="UP000029925">
    <property type="component" value="Unassembled WGS sequence"/>
</dbReference>
<evidence type="ECO:0000313" key="5">
    <source>
        <dbReference type="EMBL" id="TLD78897.1"/>
    </source>
</evidence>
<dbReference type="SUPFAM" id="SSF46689">
    <property type="entry name" value="Homeodomain-like"/>
    <property type="match status" value="1"/>
</dbReference>
<evidence type="ECO:0000313" key="6">
    <source>
        <dbReference type="Proteomes" id="UP000029925"/>
    </source>
</evidence>
<keyword evidence="1 2" id="KW-0238">DNA-binding</keyword>
<name>A0A099UII9_9HELI</name>
<evidence type="ECO:0000259" key="3">
    <source>
        <dbReference type="PROSITE" id="PS50977"/>
    </source>
</evidence>
<dbReference type="InterPro" id="IPR009057">
    <property type="entry name" value="Homeodomain-like_sf"/>
</dbReference>
<dbReference type="InterPro" id="IPR050624">
    <property type="entry name" value="HTH-type_Tx_Regulator"/>
</dbReference>
<dbReference type="OrthoDB" id="9793734at2"/>
<evidence type="ECO:0000313" key="7">
    <source>
        <dbReference type="Proteomes" id="UP000064525"/>
    </source>
</evidence>
<feature type="DNA-binding region" description="H-T-H motif" evidence="2">
    <location>
        <begin position="31"/>
        <end position="50"/>
    </location>
</feature>
<proteinExistence type="predicted"/>
<dbReference type="Gene3D" id="1.10.357.10">
    <property type="entry name" value="Tetracycline Repressor, domain 2"/>
    <property type="match status" value="1"/>
</dbReference>
<dbReference type="EMBL" id="LN907858">
    <property type="protein sequence ID" value="CUU40907.1"/>
    <property type="molecule type" value="Genomic_DNA"/>
</dbReference>
<dbReference type="STRING" id="76936.BN2458_PEG2024"/>
<dbReference type="KEGG" id="hty:BN2458_PEG2024"/>
<reference evidence="4" key="2">
    <citation type="submission" date="2015-11" db="EMBL/GenBank/DDBJ databases">
        <authorList>
            <person name="Zhang Y."/>
            <person name="Guo Z."/>
        </authorList>
    </citation>
    <scope>NUCLEOTIDE SEQUENCE</scope>
    <source>
        <strain evidence="4">1</strain>
    </source>
</reference>
<organism evidence="4 7">
    <name type="scientific">Helicobacter typhlonius</name>
    <dbReference type="NCBI Taxonomy" id="76936"/>
    <lineage>
        <taxon>Bacteria</taxon>
        <taxon>Pseudomonadati</taxon>
        <taxon>Campylobacterota</taxon>
        <taxon>Epsilonproteobacteria</taxon>
        <taxon>Campylobacterales</taxon>
        <taxon>Helicobacteraceae</taxon>
        <taxon>Helicobacter</taxon>
    </lineage>
</organism>
<dbReference type="GO" id="GO:0003677">
    <property type="term" value="F:DNA binding"/>
    <property type="evidence" value="ECO:0007669"/>
    <property type="project" value="UniProtKB-UniRule"/>
</dbReference>
<dbReference type="RefSeq" id="WP_034325388.1">
    <property type="nucleotide sequence ID" value="NZ_CAJTQN010000001.1"/>
</dbReference>
<dbReference type="PATRIC" id="fig|76936.10.peg.1974"/>
<reference evidence="5 6" key="1">
    <citation type="journal article" date="2014" name="Genome Announc.">
        <title>Draft genome sequences of eight enterohepatic helicobacter species isolated from both laboratory and wild rodents.</title>
        <authorList>
            <person name="Sheh A."/>
            <person name="Shen Z."/>
            <person name="Fox J.G."/>
        </authorList>
    </citation>
    <scope>NUCLEOTIDE SEQUENCE [LARGE SCALE GENOMIC DNA]</scope>
    <source>
        <strain evidence="5 6">MIT 98-6810</strain>
    </source>
</reference>
<dbReference type="InterPro" id="IPR001647">
    <property type="entry name" value="HTH_TetR"/>
</dbReference>
<evidence type="ECO:0000256" key="1">
    <source>
        <dbReference type="ARBA" id="ARBA00023125"/>
    </source>
</evidence>
<dbReference type="Pfam" id="PF00440">
    <property type="entry name" value="TetR_N"/>
    <property type="match status" value="1"/>
</dbReference>
<feature type="domain" description="HTH tetR-type" evidence="3">
    <location>
        <begin position="5"/>
        <end position="68"/>
    </location>
</feature>
<evidence type="ECO:0000256" key="2">
    <source>
        <dbReference type="PROSITE-ProRule" id="PRU00335"/>
    </source>
</evidence>